<dbReference type="InterPro" id="IPR000863">
    <property type="entry name" value="Sulfotransferase_dom"/>
</dbReference>
<keyword evidence="3" id="KW-1133">Transmembrane helix</keyword>
<dbReference type="Gene3D" id="3.40.50.300">
    <property type="entry name" value="P-loop containing nucleotide triphosphate hydrolases"/>
    <property type="match status" value="1"/>
</dbReference>
<evidence type="ECO:0000256" key="3">
    <source>
        <dbReference type="SAM" id="Phobius"/>
    </source>
</evidence>
<dbReference type="AlphaFoldDB" id="A0A0B7B115"/>
<evidence type="ECO:0000313" key="5">
    <source>
        <dbReference type="EMBL" id="CEK85971.1"/>
    </source>
</evidence>
<dbReference type="Pfam" id="PF00685">
    <property type="entry name" value="Sulfotransfer_1"/>
    <property type="match status" value="1"/>
</dbReference>
<evidence type="ECO:0000256" key="1">
    <source>
        <dbReference type="ARBA" id="ARBA00005771"/>
    </source>
</evidence>
<feature type="domain" description="Sulfotransferase" evidence="4">
    <location>
        <begin position="177"/>
        <end position="421"/>
    </location>
</feature>
<dbReference type="SUPFAM" id="SSF52540">
    <property type="entry name" value="P-loop containing nucleoside triphosphate hydrolases"/>
    <property type="match status" value="1"/>
</dbReference>
<protein>
    <recommendedName>
        <fullName evidence="4">Sulfotransferase domain-containing protein</fullName>
    </recommendedName>
</protein>
<proteinExistence type="inferred from homology"/>
<name>A0A0B7B115_9EUPU</name>
<keyword evidence="3" id="KW-0472">Membrane</keyword>
<gene>
    <name evidence="5" type="primary">ORF151156</name>
</gene>
<dbReference type="InterPro" id="IPR027417">
    <property type="entry name" value="P-loop_NTPase"/>
</dbReference>
<accession>A0A0B7B115</accession>
<organism evidence="5">
    <name type="scientific">Arion vulgaris</name>
    <dbReference type="NCBI Taxonomy" id="1028688"/>
    <lineage>
        <taxon>Eukaryota</taxon>
        <taxon>Metazoa</taxon>
        <taxon>Spiralia</taxon>
        <taxon>Lophotrochozoa</taxon>
        <taxon>Mollusca</taxon>
        <taxon>Gastropoda</taxon>
        <taxon>Heterobranchia</taxon>
        <taxon>Euthyneura</taxon>
        <taxon>Panpulmonata</taxon>
        <taxon>Eupulmonata</taxon>
        <taxon>Stylommatophora</taxon>
        <taxon>Helicina</taxon>
        <taxon>Arionoidea</taxon>
        <taxon>Arionidae</taxon>
        <taxon>Arion</taxon>
    </lineage>
</organism>
<evidence type="ECO:0000256" key="2">
    <source>
        <dbReference type="ARBA" id="ARBA00022679"/>
    </source>
</evidence>
<dbReference type="PANTHER" id="PTHR11783">
    <property type="entry name" value="SULFOTRANSFERASE SULT"/>
    <property type="match status" value="1"/>
</dbReference>
<keyword evidence="2" id="KW-0808">Transferase</keyword>
<dbReference type="EMBL" id="HACG01039106">
    <property type="protein sequence ID" value="CEK85971.1"/>
    <property type="molecule type" value="Transcribed_RNA"/>
</dbReference>
<reference evidence="5" key="1">
    <citation type="submission" date="2014-12" db="EMBL/GenBank/DDBJ databases">
        <title>Insight into the proteome of Arion vulgaris.</title>
        <authorList>
            <person name="Aradska J."/>
            <person name="Bulat T."/>
            <person name="Smidak R."/>
            <person name="Sarate P."/>
            <person name="Gangsoo J."/>
            <person name="Sialana F."/>
            <person name="Bilban M."/>
            <person name="Lubec G."/>
        </authorList>
    </citation>
    <scope>NUCLEOTIDE SEQUENCE</scope>
    <source>
        <tissue evidence="5">Skin</tissue>
    </source>
</reference>
<feature type="transmembrane region" description="Helical" evidence="3">
    <location>
        <begin position="103"/>
        <end position="123"/>
    </location>
</feature>
<dbReference type="GO" id="GO:0008146">
    <property type="term" value="F:sulfotransferase activity"/>
    <property type="evidence" value="ECO:0007669"/>
    <property type="project" value="InterPro"/>
</dbReference>
<keyword evidence="3" id="KW-0812">Transmembrane</keyword>
<evidence type="ECO:0000259" key="4">
    <source>
        <dbReference type="Pfam" id="PF00685"/>
    </source>
</evidence>
<sequence length="436" mass="50593">MTMTLLVNLTNCLLRKHYSSHVLNILAFIPRTNLHNSVIIKYRPQAILLNIACLSERGLFSYFCQKNLEASVKPCYVSRFFSSSVKGNSFKFDQKQESRRQKLLLLTYFSGFIGTCLLCAIGFRQYAVFSRRAQGIEELRVREYGRSPHLFRYRGYVLPDFVISDVQGIHTYDVREDDVWVVGFPKAGITWLQEIVYLIVNDADFKTASEIKIEDRFPYFEYIFPGKKSIDKMVSPRLIKTHLPLSLLPNQIAQKKPKIIYIARNPKDTVVSYFHFVTKFLSGIGQSFNGTFEKYCELFVDDLVHYGPWWKHVKEAWDRRDDDNVLVLFYEDLQLDLQKTVLDIAQFLEKPITAATAQAIVQHCSFESMKNNKSVNYDWMKDEELARKDASFMRKGEVGDWKNHLSADVIQKLDEIVATKLSPADIPIRDSLPKKN</sequence>
<comment type="similarity">
    <text evidence="1">Belongs to the sulfotransferase 1 family.</text>
</comment>